<dbReference type="InterPro" id="IPR048333">
    <property type="entry name" value="HA2_WH"/>
</dbReference>
<dbReference type="PROSITE" id="PS51192">
    <property type="entry name" value="HELICASE_ATP_BIND_1"/>
    <property type="match status" value="1"/>
</dbReference>
<dbReference type="GeneID" id="108741542"/>
<dbReference type="SMART" id="SM00487">
    <property type="entry name" value="DEXDc"/>
    <property type="match status" value="1"/>
</dbReference>
<dbReference type="PANTHER" id="PTHR18934">
    <property type="entry name" value="ATP-DEPENDENT RNA HELICASE"/>
    <property type="match status" value="1"/>
</dbReference>
<name>A0A1W4XGG8_AGRPL</name>
<dbReference type="SUPFAM" id="SSF52540">
    <property type="entry name" value="P-loop containing nucleoside triphosphate hydrolases"/>
    <property type="match status" value="1"/>
</dbReference>
<dbReference type="GO" id="GO:0005524">
    <property type="term" value="F:ATP binding"/>
    <property type="evidence" value="ECO:0007669"/>
    <property type="project" value="UniProtKB-KW"/>
</dbReference>
<dbReference type="Gene3D" id="1.20.120.1080">
    <property type="match status" value="1"/>
</dbReference>
<evidence type="ECO:0000256" key="2">
    <source>
        <dbReference type="ARBA" id="ARBA00022801"/>
    </source>
</evidence>
<evidence type="ECO:0000256" key="5">
    <source>
        <dbReference type="ARBA" id="ARBA00022884"/>
    </source>
</evidence>
<dbReference type="GO" id="GO:0003678">
    <property type="term" value="F:DNA helicase activity"/>
    <property type="evidence" value="ECO:0007669"/>
    <property type="project" value="TreeGrafter"/>
</dbReference>
<dbReference type="GO" id="GO:0005737">
    <property type="term" value="C:cytoplasm"/>
    <property type="evidence" value="ECO:0007669"/>
    <property type="project" value="TreeGrafter"/>
</dbReference>
<dbReference type="GO" id="GO:0002151">
    <property type="term" value="F:G-quadruplex RNA binding"/>
    <property type="evidence" value="ECO:0007669"/>
    <property type="project" value="TreeGrafter"/>
</dbReference>
<dbReference type="AlphaFoldDB" id="A0A1W4XGG8"/>
<keyword evidence="5" id="KW-0694">RNA-binding</keyword>
<evidence type="ECO:0000259" key="7">
    <source>
        <dbReference type="PROSITE" id="PS51192"/>
    </source>
</evidence>
<feature type="domain" description="Helicase ATP-binding" evidence="7">
    <location>
        <begin position="416"/>
        <end position="585"/>
    </location>
</feature>
<dbReference type="GO" id="GO:0005634">
    <property type="term" value="C:nucleus"/>
    <property type="evidence" value="ECO:0007669"/>
    <property type="project" value="TreeGrafter"/>
</dbReference>
<dbReference type="PANTHER" id="PTHR18934:SF257">
    <property type="entry name" value="ATP-DEPENDENT RNA HELICASE DHX30"/>
    <property type="match status" value="1"/>
</dbReference>
<accession>A0A1W4XGG8</accession>
<dbReference type="CDD" id="cd17917">
    <property type="entry name" value="DEXHc_RHA-like"/>
    <property type="match status" value="1"/>
</dbReference>
<dbReference type="Pfam" id="PF00270">
    <property type="entry name" value="DEAD"/>
    <property type="match status" value="1"/>
</dbReference>
<keyword evidence="4" id="KW-0067">ATP-binding</keyword>
<dbReference type="CDD" id="cd18791">
    <property type="entry name" value="SF2_C_RHA"/>
    <property type="match status" value="1"/>
</dbReference>
<dbReference type="InterPro" id="IPR007502">
    <property type="entry name" value="Helicase-assoc_dom"/>
</dbReference>
<evidence type="ECO:0000256" key="4">
    <source>
        <dbReference type="ARBA" id="ARBA00022840"/>
    </source>
</evidence>
<dbReference type="STRING" id="224129.A0A1W4XGG8"/>
<dbReference type="PROSITE" id="PS51194">
    <property type="entry name" value="HELICASE_CTER"/>
    <property type="match status" value="1"/>
</dbReference>
<dbReference type="RefSeq" id="XP_018331877.1">
    <property type="nucleotide sequence ID" value="XM_018476375.1"/>
</dbReference>
<protein>
    <submittedName>
        <fullName evidence="10 11">ATP-dependent RNA helicase DHX30</fullName>
    </submittedName>
</protein>
<keyword evidence="2" id="KW-0378">Hydrolase</keyword>
<dbReference type="RefSeq" id="XP_018331878.1">
    <property type="nucleotide sequence ID" value="XM_018476376.1"/>
</dbReference>
<dbReference type="Pfam" id="PF00271">
    <property type="entry name" value="Helicase_C"/>
    <property type="match status" value="1"/>
</dbReference>
<dbReference type="InterPro" id="IPR011545">
    <property type="entry name" value="DEAD/DEAH_box_helicase_dom"/>
</dbReference>
<dbReference type="Gene3D" id="3.40.50.300">
    <property type="entry name" value="P-loop containing nucleotide triphosphate hydrolases"/>
    <property type="match status" value="2"/>
</dbReference>
<dbReference type="InterPro" id="IPR027417">
    <property type="entry name" value="P-loop_NTPase"/>
</dbReference>
<dbReference type="Gene3D" id="3.30.160.20">
    <property type="match status" value="1"/>
</dbReference>
<dbReference type="InterPro" id="IPR014001">
    <property type="entry name" value="Helicase_ATP-bd"/>
</dbReference>
<evidence type="ECO:0000313" key="9">
    <source>
        <dbReference type="Proteomes" id="UP000192223"/>
    </source>
</evidence>
<evidence type="ECO:0000313" key="10">
    <source>
        <dbReference type="RefSeq" id="XP_018331877.1"/>
    </source>
</evidence>
<sequence>MWCKKLLASSERTSYHHQIFVKLYHFNTKFSIPFRCFKADSNYLFGIKKVKNSRMTEADKGREIYKRLMDIKRNNANSLIKISTKNVNQSSKKLKVVSTEKTLYGDAVSKYCRNCSNNLNKFSNKKISRSNSYPDFPSKKLKALGVNFSVTFKNSLFKSICASKVQYQTSFASFATYNADALKSNNKSINVPENVELSEENLQNSNKPGNVQNSNNLEVPEVNKAVFLKVPKNVLHNYYTIISNEFGDKSLTVAPQYKKVKGLKKGNSLWSCSYNIKWPISMSFSHVAATKQEASTKAALAVLMWLISNKKIDNRGFPVTYDEEKIKSTTKNIPLLTLDKHIEYKFEEMKNIFEQKLKAYVGDNEINNYSYSDFVNVNKEWPEYRQATLSAYSDLNSFIIRDRVKLPISEFRQEILEKLRNNRAIILKGEPGCGKSTRVPQYILEQWASNGIHSEPCRVIVTQPRRIAAVSLADRVATERNEPVGRVIGYQVRFDSKFSYSTGRVMYCTSGILLRHLQSDSKLSDCTHVILDEAHERDVNVDLLMNLLKKALTLNDNLKVIIMSATIDTKLFQNYFDNAPVLKIPGFTYPVKEYFIEENSPHFSKTLKSCTSDSPSVVCEEVAELIERINEKKPEGAILCFLPGWEEISKIRKLLQNNTSMSVICLHSRINISDQKKVFSHPPPGIRKVILSTNIAETSVTVNDVVYVIDTGIHKEQFYDSNKGMYCLGNHWISQSSMRQRKGRAGRVQPGESYHLYPYSIYEKFQKFSVPEILRTCLTKIVLDSKVVSSNMNAVEFLSKLPTPPDLNATERAVMELKELELLDENENLTPLGRVLSEFQLDPKLSKAMVNALIYKCVTPIVDIVTIFSAESELFSKGLTDKNTVKKTKEKYSQHSDHLALMRLFEVWLSHYEKGHFRTSKQFAESHGLMDSKFQTIEKLRKVHFQYLQKGVHRVLPISDDFSDNDGLVLGVLLSGVGTILQHRNWDIIKGRLKKTKCFLTAENSQKATITSESVNFKKSHLPSDYFLYLNETLSNVRRTVLIRETSIISPLTVLLFRNKPLLIEELPKQNGEGNMESDQVFLKLSDTKIKFICKRSQAMLIKDCKEALQSMMKYYIHQMTTEGRKNEEVDRSWEELLCNFNDILIKQNYD</sequence>
<organism evidence="9 10">
    <name type="scientific">Agrilus planipennis</name>
    <name type="common">Emerald ash borer</name>
    <name type="synonym">Agrilus marcopoli</name>
    <dbReference type="NCBI Taxonomy" id="224129"/>
    <lineage>
        <taxon>Eukaryota</taxon>
        <taxon>Metazoa</taxon>
        <taxon>Ecdysozoa</taxon>
        <taxon>Arthropoda</taxon>
        <taxon>Hexapoda</taxon>
        <taxon>Insecta</taxon>
        <taxon>Pterygota</taxon>
        <taxon>Neoptera</taxon>
        <taxon>Endopterygota</taxon>
        <taxon>Coleoptera</taxon>
        <taxon>Polyphaga</taxon>
        <taxon>Elateriformia</taxon>
        <taxon>Buprestoidea</taxon>
        <taxon>Buprestidae</taxon>
        <taxon>Agrilinae</taxon>
        <taxon>Agrilus</taxon>
    </lineage>
</organism>
<keyword evidence="9" id="KW-1185">Reference proteome</keyword>
<keyword evidence="3 10" id="KW-0347">Helicase</keyword>
<gene>
    <name evidence="10 11" type="primary">LOC108741542</name>
</gene>
<dbReference type="InterPro" id="IPR001650">
    <property type="entry name" value="Helicase_C-like"/>
</dbReference>
<feature type="domain" description="Helicase C-terminal" evidence="8">
    <location>
        <begin position="621"/>
        <end position="789"/>
    </location>
</feature>
<dbReference type="SMART" id="SM00490">
    <property type="entry name" value="HELICc"/>
    <property type="match status" value="1"/>
</dbReference>
<dbReference type="Proteomes" id="UP000192223">
    <property type="component" value="Unplaced"/>
</dbReference>
<dbReference type="SMART" id="SM00847">
    <property type="entry name" value="HA2"/>
    <property type="match status" value="1"/>
</dbReference>
<evidence type="ECO:0000256" key="6">
    <source>
        <dbReference type="ARBA" id="ARBA00060772"/>
    </source>
</evidence>
<dbReference type="GO" id="GO:0016787">
    <property type="term" value="F:hydrolase activity"/>
    <property type="evidence" value="ECO:0007669"/>
    <property type="project" value="UniProtKB-KW"/>
</dbReference>
<dbReference type="KEGG" id="apln:108741542"/>
<dbReference type="OrthoDB" id="5600252at2759"/>
<proteinExistence type="inferred from homology"/>
<dbReference type="Pfam" id="PF04408">
    <property type="entry name" value="WHD_HA2"/>
    <property type="match status" value="1"/>
</dbReference>
<evidence type="ECO:0000313" key="11">
    <source>
        <dbReference type="RefSeq" id="XP_018331878.1"/>
    </source>
</evidence>
<keyword evidence="1" id="KW-0547">Nucleotide-binding</keyword>
<evidence type="ECO:0000256" key="1">
    <source>
        <dbReference type="ARBA" id="ARBA00022741"/>
    </source>
</evidence>
<evidence type="ECO:0000259" key="8">
    <source>
        <dbReference type="PROSITE" id="PS51194"/>
    </source>
</evidence>
<comment type="similarity">
    <text evidence="6">Belongs to the DExH box helicase family.</text>
</comment>
<dbReference type="GO" id="GO:0003724">
    <property type="term" value="F:RNA helicase activity"/>
    <property type="evidence" value="ECO:0007669"/>
    <property type="project" value="TreeGrafter"/>
</dbReference>
<evidence type="ECO:0000256" key="3">
    <source>
        <dbReference type="ARBA" id="ARBA00022806"/>
    </source>
</evidence>
<dbReference type="FunFam" id="3.40.50.300:FF:000526">
    <property type="entry name" value="DExH-box ATP-dependent RNA helicase DExH3"/>
    <property type="match status" value="1"/>
</dbReference>
<reference evidence="10 11" key="1">
    <citation type="submission" date="2025-04" db="UniProtKB">
        <authorList>
            <consortium name="RefSeq"/>
        </authorList>
    </citation>
    <scope>IDENTIFICATION</scope>
    <source>
        <tissue evidence="10 11">Entire body</tissue>
    </source>
</reference>